<evidence type="ECO:0000313" key="2">
    <source>
        <dbReference type="Proteomes" id="UP000053070"/>
    </source>
</evidence>
<protein>
    <submittedName>
        <fullName evidence="1">Uncharacterized protein</fullName>
    </submittedName>
</protein>
<reference evidence="1 2" key="1">
    <citation type="submission" date="2015-04" db="EMBL/GenBank/DDBJ databases">
        <title>The draft genome sequence of Erythrobacr gangjinensis K7-2.</title>
        <authorList>
            <person name="Zhuang L."/>
            <person name="Liu Y."/>
            <person name="Shao Z."/>
        </authorList>
    </citation>
    <scope>NUCLEOTIDE SEQUENCE [LARGE SCALE GENOMIC DNA]</scope>
    <source>
        <strain evidence="1 2">K7-2</strain>
    </source>
</reference>
<keyword evidence="2" id="KW-1185">Reference proteome</keyword>
<gene>
    <name evidence="1" type="ORF">AAW01_09440</name>
</gene>
<accession>A0A0G9MQY7</accession>
<dbReference type="KEGG" id="egn:BMF35_a0890"/>
<sequence length="153" mass="16340">MDDTIPIENHIMAFLKATLYGALASGGWVWIFTVPLGLFEVVKGEWGGLLIAILPLLVSGAGTLAGMFALAMPITAVLQAFDAETRFIYSWAGLIGGFFAPIAVVAAFFGYDRSALALGLFGALAGWMAGMHWGDWRQYGALGKANRFAEDFA</sequence>
<dbReference type="EMBL" id="LBHC01000002">
    <property type="protein sequence ID" value="KLE31723.1"/>
    <property type="molecule type" value="Genomic_DNA"/>
</dbReference>
<dbReference type="STRING" id="502682.BMF35_a0890"/>
<dbReference type="AlphaFoldDB" id="A0A0G9MQY7"/>
<dbReference type="RefSeq" id="WP_047007074.1">
    <property type="nucleotide sequence ID" value="NZ_CP018097.1"/>
</dbReference>
<evidence type="ECO:0000313" key="1">
    <source>
        <dbReference type="EMBL" id="KLE31723.1"/>
    </source>
</evidence>
<name>A0A0G9MQY7_9SPHN</name>
<organism evidence="1 2">
    <name type="scientific">Aurantiacibacter gangjinensis</name>
    <dbReference type="NCBI Taxonomy" id="502682"/>
    <lineage>
        <taxon>Bacteria</taxon>
        <taxon>Pseudomonadati</taxon>
        <taxon>Pseudomonadota</taxon>
        <taxon>Alphaproteobacteria</taxon>
        <taxon>Sphingomonadales</taxon>
        <taxon>Erythrobacteraceae</taxon>
        <taxon>Aurantiacibacter</taxon>
    </lineage>
</organism>
<dbReference type="PATRIC" id="fig|502682.8.peg.1926"/>
<comment type="caution">
    <text evidence="1">The sequence shown here is derived from an EMBL/GenBank/DDBJ whole genome shotgun (WGS) entry which is preliminary data.</text>
</comment>
<proteinExistence type="predicted"/>
<dbReference type="Proteomes" id="UP000053070">
    <property type="component" value="Unassembled WGS sequence"/>
</dbReference>